<keyword evidence="6" id="KW-0963">Cytoplasm</keyword>
<dbReference type="GO" id="GO:1990817">
    <property type="term" value="F:poly(A) RNA polymerase activity"/>
    <property type="evidence" value="ECO:0007669"/>
    <property type="project" value="UniProtKB-EC"/>
</dbReference>
<dbReference type="Pfam" id="PF03828">
    <property type="entry name" value="PAP_assoc"/>
    <property type="match status" value="1"/>
</dbReference>
<name>A0A3M6XKG4_HORWE</name>
<keyword evidence="8" id="KW-0479">Metal-binding</keyword>
<feature type="compositionally biased region" description="Polar residues" evidence="10">
    <location>
        <begin position="77"/>
        <end position="96"/>
    </location>
</feature>
<comment type="cofactor">
    <cofactor evidence="2">
        <name>Mg(2+)</name>
        <dbReference type="ChEBI" id="CHEBI:18420"/>
    </cofactor>
</comment>
<dbReference type="Pfam" id="PF22600">
    <property type="entry name" value="MTPAP-like_central"/>
    <property type="match status" value="1"/>
</dbReference>
<dbReference type="PANTHER" id="PTHR12271:SF40">
    <property type="entry name" value="POLY(A) RNA POLYMERASE GLD2"/>
    <property type="match status" value="1"/>
</dbReference>
<dbReference type="Gene3D" id="1.10.1410.10">
    <property type="match status" value="1"/>
</dbReference>
<evidence type="ECO:0000256" key="4">
    <source>
        <dbReference type="ARBA" id="ARBA00008593"/>
    </source>
</evidence>
<dbReference type="EMBL" id="QWIK01002076">
    <property type="protein sequence ID" value="RMX90930.1"/>
    <property type="molecule type" value="Genomic_DNA"/>
</dbReference>
<evidence type="ECO:0000256" key="2">
    <source>
        <dbReference type="ARBA" id="ARBA00001946"/>
    </source>
</evidence>
<comment type="subcellular location">
    <subcellularLocation>
        <location evidence="3">Cytoplasm</location>
    </subcellularLocation>
</comment>
<dbReference type="CDD" id="cd05402">
    <property type="entry name" value="NT_PAP_TUTase"/>
    <property type="match status" value="1"/>
</dbReference>
<protein>
    <recommendedName>
        <fullName evidence="5">polynucleotide adenylyltransferase</fullName>
        <ecNumber evidence="5">2.7.7.19</ecNumber>
    </recommendedName>
</protein>
<comment type="caution">
    <text evidence="14">The sequence shown here is derived from an EMBL/GenBank/DDBJ whole genome shotgun (WGS) entry which is preliminary data.</text>
</comment>
<evidence type="ECO:0000256" key="3">
    <source>
        <dbReference type="ARBA" id="ARBA00004496"/>
    </source>
</evidence>
<feature type="compositionally biased region" description="Polar residues" evidence="10">
    <location>
        <begin position="1"/>
        <end position="17"/>
    </location>
</feature>
<organism evidence="14 16">
    <name type="scientific">Hortaea werneckii</name>
    <name type="common">Black yeast</name>
    <name type="synonym">Cladosporium werneckii</name>
    <dbReference type="NCBI Taxonomy" id="91943"/>
    <lineage>
        <taxon>Eukaryota</taxon>
        <taxon>Fungi</taxon>
        <taxon>Dikarya</taxon>
        <taxon>Ascomycota</taxon>
        <taxon>Pezizomycotina</taxon>
        <taxon>Dothideomycetes</taxon>
        <taxon>Dothideomycetidae</taxon>
        <taxon>Mycosphaerellales</taxon>
        <taxon>Teratosphaeriaceae</taxon>
        <taxon>Hortaea</taxon>
    </lineage>
</organism>
<dbReference type="Gene3D" id="3.30.460.10">
    <property type="entry name" value="Beta Polymerase, domain 2"/>
    <property type="match status" value="1"/>
</dbReference>
<feature type="domain" description="PAP-associated" evidence="11">
    <location>
        <begin position="584"/>
        <end position="657"/>
    </location>
</feature>
<evidence type="ECO:0000256" key="6">
    <source>
        <dbReference type="ARBA" id="ARBA00022490"/>
    </source>
</evidence>
<evidence type="ECO:0000256" key="1">
    <source>
        <dbReference type="ARBA" id="ARBA00001936"/>
    </source>
</evidence>
<comment type="cofactor">
    <cofactor evidence="1">
        <name>Mn(2+)</name>
        <dbReference type="ChEBI" id="CHEBI:29035"/>
    </cofactor>
</comment>
<feature type="compositionally biased region" description="Polar residues" evidence="10">
    <location>
        <begin position="386"/>
        <end position="419"/>
    </location>
</feature>
<dbReference type="AlphaFoldDB" id="A0A3M6XKG4"/>
<evidence type="ECO:0000313" key="13">
    <source>
        <dbReference type="EMBL" id="RMX77820.1"/>
    </source>
</evidence>
<feature type="compositionally biased region" description="Basic residues" evidence="10">
    <location>
        <begin position="753"/>
        <end position="763"/>
    </location>
</feature>
<dbReference type="GO" id="GO:0010605">
    <property type="term" value="P:negative regulation of macromolecule metabolic process"/>
    <property type="evidence" value="ECO:0007669"/>
    <property type="project" value="UniProtKB-ARBA"/>
</dbReference>
<dbReference type="SUPFAM" id="SSF81301">
    <property type="entry name" value="Nucleotidyltransferase"/>
    <property type="match status" value="1"/>
</dbReference>
<feature type="compositionally biased region" description="Basic and acidic residues" evidence="10">
    <location>
        <begin position="338"/>
        <end position="349"/>
    </location>
</feature>
<feature type="region of interest" description="Disordered" evidence="10">
    <location>
        <begin position="1"/>
        <end position="138"/>
    </location>
</feature>
<dbReference type="VEuPathDB" id="FungiDB:BTJ68_02487"/>
<evidence type="ECO:0000313" key="14">
    <source>
        <dbReference type="EMBL" id="RMX90930.1"/>
    </source>
</evidence>
<dbReference type="Proteomes" id="UP000281245">
    <property type="component" value="Unassembled WGS sequence"/>
</dbReference>
<feature type="compositionally biased region" description="Low complexity" evidence="10">
    <location>
        <begin position="46"/>
        <end position="55"/>
    </location>
</feature>
<accession>A0A3M6XKG4</accession>
<dbReference type="InterPro" id="IPR054708">
    <property type="entry name" value="MTPAP-like_central"/>
</dbReference>
<dbReference type="Proteomes" id="UP000282582">
    <property type="component" value="Unassembled WGS sequence"/>
</dbReference>
<evidence type="ECO:0000259" key="12">
    <source>
        <dbReference type="Pfam" id="PF22600"/>
    </source>
</evidence>
<dbReference type="GO" id="GO:0050265">
    <property type="term" value="F:RNA uridylyltransferase activity"/>
    <property type="evidence" value="ECO:0007669"/>
    <property type="project" value="TreeGrafter"/>
</dbReference>
<dbReference type="GO" id="GO:0005737">
    <property type="term" value="C:cytoplasm"/>
    <property type="evidence" value="ECO:0007669"/>
    <property type="project" value="UniProtKB-SubCell"/>
</dbReference>
<evidence type="ECO:0000256" key="7">
    <source>
        <dbReference type="ARBA" id="ARBA00022679"/>
    </source>
</evidence>
<gene>
    <name evidence="14" type="ORF">D0868_14289</name>
    <name evidence="13" type="ORF">D0869_09578</name>
</gene>
<feature type="region of interest" description="Disordered" evidence="10">
    <location>
        <begin position="703"/>
        <end position="802"/>
    </location>
</feature>
<evidence type="ECO:0000256" key="8">
    <source>
        <dbReference type="ARBA" id="ARBA00022723"/>
    </source>
</evidence>
<comment type="similarity">
    <text evidence="4">Belongs to the DNA polymerase type-B-like family.</text>
</comment>
<dbReference type="SUPFAM" id="SSF81631">
    <property type="entry name" value="PAP/OAS1 substrate-binding domain"/>
    <property type="match status" value="1"/>
</dbReference>
<reference evidence="15 16" key="1">
    <citation type="journal article" date="2018" name="BMC Genomics">
        <title>Genomic evidence for intraspecific hybridization in a clonal and extremely halotolerant yeast.</title>
        <authorList>
            <person name="Gostincar C."/>
            <person name="Stajich J.E."/>
            <person name="Zupancic J."/>
            <person name="Zalar P."/>
            <person name="Gunde-Cimerman N."/>
        </authorList>
    </citation>
    <scope>NUCLEOTIDE SEQUENCE [LARGE SCALE GENOMIC DNA]</scope>
    <source>
        <strain evidence="14 16">EXF-6654</strain>
        <strain evidence="13 15">EXF-6656</strain>
    </source>
</reference>
<evidence type="ECO:0000256" key="10">
    <source>
        <dbReference type="SAM" id="MobiDB-lite"/>
    </source>
</evidence>
<evidence type="ECO:0000259" key="11">
    <source>
        <dbReference type="Pfam" id="PF03828"/>
    </source>
</evidence>
<feature type="region of interest" description="Disordered" evidence="10">
    <location>
        <begin position="338"/>
        <end position="452"/>
    </location>
</feature>
<proteinExistence type="inferred from homology"/>
<evidence type="ECO:0000313" key="15">
    <source>
        <dbReference type="Proteomes" id="UP000281245"/>
    </source>
</evidence>
<dbReference type="EMBL" id="QWIJ01000909">
    <property type="protein sequence ID" value="RMX77820.1"/>
    <property type="molecule type" value="Genomic_DNA"/>
</dbReference>
<dbReference type="InterPro" id="IPR043519">
    <property type="entry name" value="NT_sf"/>
</dbReference>
<sequence length="844" mass="92752">MCSFVLTATNMDDTGNKQPGDFEEHLRRLGLNDGSRQAGSPHGVEQQQQPRVRLPPLGPSNYPQHTQGPPVVPSIHSAGTTSYGPQQGASHRQYANVTPPVASHTPSFPPHKQSQRERRMQAQAPRGPHQGGTLYRPQPPLQMAQQRSQYMQQPPVDPNAFQRGGRIAGYYQGPAAAPRQLFDPNSRGPPIATLQEDQTRQSQYLERVADEQVPKVEMTQAECDEKESFRIKLQAAIDEVCAADPERLPSASLQCFGSFKSGFASAGSDMDLVIVLPDETPFDARFSLLEDDLPRVLEKHLLQLGHGARLLSRTRVPIIKICETPDPSLLEKLREEREKWDSLPKEKKYPHLYPDAGESNGNEAAVAADESQTKQLPKESEPTDAPASSVTSTVSDKSAEQTAGSQQATDGTSQAQTKNEVPHVSSEGAAANTKRQQKPWTRERKAGPLDFPKNGVGIQSDINFFNPLGLHNTQLLRCYSLCDPRVRPIVLFVKSWAKKRKVNSSYSGTLPSYGYVLMVLHYLMNIARPPVIPNLQMPWRPHQQCTPHGATGKDVDGWIVNFWRNEEEIIQAVQNGQMSPNRESLGSLLAGFFHYYSSVGQGPKFHWTQQVISLRSPGGILTKQEKGWVKAVTEESDGKRVQHRYLFCIEDPFELSHNVARTVTHFGIVAIRDEFRRANRILTAHGRGEVPHDGELFAEVIEEEEEPPEKATEALGLDGAADGPQSGVGPQPSVGGTLGNSKFRGEAGFAQHHGGRGGGHHLAARTGQLPPKAPNTEDNEAFPALGAPKTKPAKGLKAPDMNKNMREISGDRAKAVLDDYRRRQEEEMGELTAAGAAEAVLGDD</sequence>
<dbReference type="InterPro" id="IPR002058">
    <property type="entry name" value="PAP_assoc"/>
</dbReference>
<evidence type="ECO:0000256" key="9">
    <source>
        <dbReference type="ARBA" id="ARBA00022842"/>
    </source>
</evidence>
<dbReference type="GO" id="GO:0046872">
    <property type="term" value="F:metal ion binding"/>
    <property type="evidence" value="ECO:0007669"/>
    <property type="project" value="UniProtKB-KW"/>
</dbReference>
<keyword evidence="7" id="KW-0808">Transferase</keyword>
<evidence type="ECO:0000313" key="16">
    <source>
        <dbReference type="Proteomes" id="UP000282582"/>
    </source>
</evidence>
<evidence type="ECO:0000256" key="5">
    <source>
        <dbReference type="ARBA" id="ARBA00012388"/>
    </source>
</evidence>
<dbReference type="EC" id="2.7.7.19" evidence="5"/>
<keyword evidence="9" id="KW-0460">Magnesium</keyword>
<dbReference type="GO" id="GO:0031123">
    <property type="term" value="P:RNA 3'-end processing"/>
    <property type="evidence" value="ECO:0007669"/>
    <property type="project" value="TreeGrafter"/>
</dbReference>
<dbReference type="PANTHER" id="PTHR12271">
    <property type="entry name" value="POLY A POLYMERASE CID PAP -RELATED"/>
    <property type="match status" value="1"/>
</dbReference>
<feature type="domain" description="Poly(A) RNA polymerase mitochondrial-like central palm" evidence="12">
    <location>
        <begin position="211"/>
        <end position="324"/>
    </location>
</feature>
<dbReference type="OrthoDB" id="407432at2759"/>